<evidence type="ECO:0000313" key="2">
    <source>
        <dbReference type="Proteomes" id="UP001595632"/>
    </source>
</evidence>
<protein>
    <submittedName>
        <fullName evidence="1">Uncharacterized protein</fullName>
    </submittedName>
</protein>
<evidence type="ECO:0000313" key="1">
    <source>
        <dbReference type="EMBL" id="MFC3145282.1"/>
    </source>
</evidence>
<organism evidence="1 2">
    <name type="scientific">Psychromarinibacter halotolerans</name>
    <dbReference type="NCBI Taxonomy" id="1775175"/>
    <lineage>
        <taxon>Bacteria</taxon>
        <taxon>Pseudomonadati</taxon>
        <taxon>Pseudomonadota</taxon>
        <taxon>Alphaproteobacteria</taxon>
        <taxon>Rhodobacterales</taxon>
        <taxon>Paracoccaceae</taxon>
        <taxon>Psychromarinibacter</taxon>
    </lineage>
</organism>
<accession>A0ABV7GZS4</accession>
<dbReference type="Proteomes" id="UP001595632">
    <property type="component" value="Unassembled WGS sequence"/>
</dbReference>
<dbReference type="Pfam" id="PF23148">
    <property type="entry name" value="Gp77"/>
    <property type="match status" value="1"/>
</dbReference>
<dbReference type="InterPro" id="IPR056928">
    <property type="entry name" value="Gp77-like"/>
</dbReference>
<comment type="caution">
    <text evidence="1">The sequence shown here is derived from an EMBL/GenBank/DDBJ whole genome shotgun (WGS) entry which is preliminary data.</text>
</comment>
<dbReference type="RefSeq" id="WP_275634652.1">
    <property type="nucleotide sequence ID" value="NZ_JARGYD010000010.1"/>
</dbReference>
<dbReference type="EMBL" id="JBHRTB010000010">
    <property type="protein sequence ID" value="MFC3145282.1"/>
    <property type="molecule type" value="Genomic_DNA"/>
</dbReference>
<reference evidence="2" key="1">
    <citation type="journal article" date="2019" name="Int. J. Syst. Evol. Microbiol.">
        <title>The Global Catalogue of Microorganisms (GCM) 10K type strain sequencing project: providing services to taxonomists for standard genome sequencing and annotation.</title>
        <authorList>
            <consortium name="The Broad Institute Genomics Platform"/>
            <consortium name="The Broad Institute Genome Sequencing Center for Infectious Disease"/>
            <person name="Wu L."/>
            <person name="Ma J."/>
        </authorList>
    </citation>
    <scope>NUCLEOTIDE SEQUENCE [LARGE SCALE GENOMIC DNA]</scope>
    <source>
        <strain evidence="2">KCTC 52366</strain>
    </source>
</reference>
<gene>
    <name evidence="1" type="ORF">ACFOGP_21360</name>
</gene>
<keyword evidence="2" id="KW-1185">Reference proteome</keyword>
<proteinExistence type="predicted"/>
<name>A0ABV7GZS4_9RHOB</name>
<sequence length="97" mass="10427">MPSTLANKKPAEVADYRQDWDKRLAEEESITSSSWSVAASAESPAALTVQSGTYTDRAVTVWLAAGTAGVSYVLTNMVETSGNRTLVGCYRLYVEAC</sequence>